<gene>
    <name evidence="1" type="ORF">AArcSt2_10755</name>
</gene>
<dbReference type="CDD" id="cd11523">
    <property type="entry name" value="NTP-PPase"/>
    <property type="match status" value="1"/>
</dbReference>
<protein>
    <submittedName>
        <fullName evidence="1">Nucleotide pyrophosphohydrolase</fullName>
    </submittedName>
</protein>
<comment type="caution">
    <text evidence="1">The sequence shown here is derived from an EMBL/GenBank/DDBJ whole genome shotgun (WGS) entry which is preliminary data.</text>
</comment>
<dbReference type="RefSeq" id="WP_174653485.1">
    <property type="nucleotide sequence ID" value="NZ_JAKRVX010000003.1"/>
</dbReference>
<dbReference type="Gene3D" id="1.10.287.1080">
    <property type="entry name" value="MazG-like"/>
    <property type="match status" value="1"/>
</dbReference>
<evidence type="ECO:0000313" key="2">
    <source>
        <dbReference type="Proteomes" id="UP001203207"/>
    </source>
</evidence>
<name>A0AAE3K8K9_9EURY</name>
<accession>A0AAE3K8K9</accession>
<organism evidence="1 2">
    <name type="scientific">Natronocalculus amylovorans</name>
    <dbReference type="NCBI Taxonomy" id="2917812"/>
    <lineage>
        <taxon>Archaea</taxon>
        <taxon>Methanobacteriati</taxon>
        <taxon>Methanobacteriota</taxon>
        <taxon>Stenosarchaea group</taxon>
        <taxon>Halobacteria</taxon>
        <taxon>Halobacteriales</taxon>
        <taxon>Haloferacaceae</taxon>
        <taxon>Natronocalculus</taxon>
    </lineage>
</organism>
<dbReference type="EMBL" id="JAKRVX010000003">
    <property type="protein sequence ID" value="MCL9817422.1"/>
    <property type="molecule type" value="Genomic_DNA"/>
</dbReference>
<dbReference type="SUPFAM" id="SSF101386">
    <property type="entry name" value="all-alpha NTP pyrophosphatases"/>
    <property type="match status" value="1"/>
</dbReference>
<proteinExistence type="predicted"/>
<reference evidence="1" key="1">
    <citation type="journal article" date="2022" name="Syst. Appl. Microbiol.">
        <title>Natronocalculus amylovorans gen. nov., sp. nov., and Natranaeroarchaeum aerophilus sp. nov., dominant culturable amylolytic natronoarchaea from hypersaline soda lakes in southwestern Siberia.</title>
        <authorList>
            <person name="Sorokin D.Y."/>
            <person name="Elcheninov A.G."/>
            <person name="Khizhniak T.V."/>
            <person name="Koenen M."/>
            <person name="Bale N.J."/>
            <person name="Damste J.S.S."/>
            <person name="Kublanov I.V."/>
        </authorList>
    </citation>
    <scope>NUCLEOTIDE SEQUENCE</scope>
    <source>
        <strain evidence="1">AArc-St2</strain>
    </source>
</reference>
<sequence>MSPSETELSKAQKSVEAFLAAHELDAPPAYRLLDLSAEVGEMTADAVKSSRYGGEPEALSVSEDEYGDALFSLLAVGSTLDLDAGSALSTSMEKYADRIEETGSAGST</sequence>
<evidence type="ECO:0000313" key="1">
    <source>
        <dbReference type="EMBL" id="MCL9817422.1"/>
    </source>
</evidence>
<keyword evidence="2" id="KW-1185">Reference proteome</keyword>
<reference evidence="1" key="2">
    <citation type="submission" date="2022-02" db="EMBL/GenBank/DDBJ databases">
        <authorList>
            <person name="Elcheninov A.G."/>
            <person name="Sorokin D.Y."/>
            <person name="Kublanov I.V."/>
        </authorList>
    </citation>
    <scope>NUCLEOTIDE SEQUENCE</scope>
    <source>
        <strain evidence="1">AArc-St2</strain>
    </source>
</reference>
<dbReference type="Proteomes" id="UP001203207">
    <property type="component" value="Unassembled WGS sequence"/>
</dbReference>
<dbReference type="AlphaFoldDB" id="A0AAE3K8K9"/>